<reference evidence="1 2" key="1">
    <citation type="submission" date="2024-02" db="EMBL/GenBank/DDBJ databases">
        <title>Roseovarius strain W115 nov., isolated from a marine algae.</title>
        <authorList>
            <person name="Lee M.W."/>
            <person name="Lee J.K."/>
            <person name="Kim J.M."/>
            <person name="Choi D.G."/>
            <person name="Baek J.H."/>
            <person name="Bayburt H."/>
            <person name="Jung J.J."/>
            <person name="Han D.M."/>
            <person name="Jeon C.O."/>
        </authorList>
    </citation>
    <scope>NUCLEOTIDE SEQUENCE [LARGE SCALE GENOMIC DNA]</scope>
    <source>
        <strain evidence="1 2">W115</strain>
    </source>
</reference>
<name>A0ABZ2TMD5_9RHOB</name>
<evidence type="ECO:0000313" key="2">
    <source>
        <dbReference type="Proteomes" id="UP001281305"/>
    </source>
</evidence>
<keyword evidence="2" id="KW-1185">Reference proteome</keyword>
<accession>A0ABZ2TMD5</accession>
<gene>
    <name evidence="1" type="ORF">RZS32_003480</name>
</gene>
<evidence type="ECO:0000313" key="1">
    <source>
        <dbReference type="EMBL" id="WYK18958.1"/>
    </source>
</evidence>
<proteinExistence type="predicted"/>
<dbReference type="Proteomes" id="UP001281305">
    <property type="component" value="Chromosome"/>
</dbReference>
<dbReference type="RefSeq" id="WP_317055641.1">
    <property type="nucleotide sequence ID" value="NZ_CP146606.1"/>
</dbReference>
<dbReference type="EMBL" id="CP146606">
    <property type="protein sequence ID" value="WYK18958.1"/>
    <property type="molecule type" value="Genomic_DNA"/>
</dbReference>
<sequence>MTVSTDFKDRIIPHPVPLHTPAPGPRRVTLLHAALSSGLCLDVMIERMLDRNEERL</sequence>
<protein>
    <submittedName>
        <fullName evidence="1">Uncharacterized protein</fullName>
    </submittedName>
</protein>
<organism evidence="1 2">
    <name type="scientific">Roseovarius rhodophyticola</name>
    <dbReference type="NCBI Taxonomy" id="3080827"/>
    <lineage>
        <taxon>Bacteria</taxon>
        <taxon>Pseudomonadati</taxon>
        <taxon>Pseudomonadota</taxon>
        <taxon>Alphaproteobacteria</taxon>
        <taxon>Rhodobacterales</taxon>
        <taxon>Roseobacteraceae</taxon>
        <taxon>Roseovarius</taxon>
    </lineage>
</organism>